<proteinExistence type="predicted"/>
<dbReference type="GO" id="GO:0005992">
    <property type="term" value="P:trehalose biosynthetic process"/>
    <property type="evidence" value="ECO:0007669"/>
    <property type="project" value="TreeGrafter"/>
</dbReference>
<dbReference type="Pfam" id="PF00128">
    <property type="entry name" value="Alpha-amylase"/>
    <property type="match status" value="1"/>
</dbReference>
<gene>
    <name evidence="2" type="primary">treY</name>
    <name evidence="2" type="ORF">K4G66_27905</name>
</gene>
<dbReference type="SMART" id="SM00642">
    <property type="entry name" value="Aamy"/>
    <property type="match status" value="1"/>
</dbReference>
<dbReference type="EMBL" id="CP120682">
    <property type="protein sequence ID" value="WKN36194.1"/>
    <property type="molecule type" value="Genomic_DNA"/>
</dbReference>
<name>A0AA49GRZ6_9BACT</name>
<evidence type="ECO:0000259" key="1">
    <source>
        <dbReference type="SMART" id="SM00642"/>
    </source>
</evidence>
<dbReference type="GO" id="GO:0030980">
    <property type="term" value="P:alpha-glucan catabolic process"/>
    <property type="evidence" value="ECO:0007669"/>
    <property type="project" value="TreeGrafter"/>
</dbReference>
<reference evidence="2" key="1">
    <citation type="journal article" date="2023" name="Comput. Struct. Biotechnol. J.">
        <title>Discovery of a novel marine Bacteroidetes with a rich repertoire of carbohydrate-active enzymes.</title>
        <authorList>
            <person name="Chen B."/>
            <person name="Liu G."/>
            <person name="Chen Q."/>
            <person name="Wang H."/>
            <person name="Liu L."/>
            <person name="Tang K."/>
        </authorList>
    </citation>
    <scope>NUCLEOTIDE SEQUENCE</scope>
    <source>
        <strain evidence="2">TK19036</strain>
    </source>
</reference>
<dbReference type="AlphaFoldDB" id="A0AA49GRZ6"/>
<accession>A0AA49GRZ6</accession>
<dbReference type="CDD" id="cd11336">
    <property type="entry name" value="AmyAc_MTSase"/>
    <property type="match status" value="1"/>
</dbReference>
<protein>
    <submittedName>
        <fullName evidence="2">Malto-oligosyltrehalose synthase</fullName>
    </submittedName>
</protein>
<dbReference type="InterPro" id="IPR012767">
    <property type="entry name" value="Trehalose_TreY"/>
</dbReference>
<evidence type="ECO:0000313" key="2">
    <source>
        <dbReference type="EMBL" id="WKN36194.1"/>
    </source>
</evidence>
<dbReference type="SUPFAM" id="SSF51445">
    <property type="entry name" value="(Trans)glycosidases"/>
    <property type="match status" value="1"/>
</dbReference>
<dbReference type="GO" id="GO:0047470">
    <property type="term" value="F:(1,4)-alpha-D-glucan 1-alpha-D-glucosylmutase activity"/>
    <property type="evidence" value="ECO:0007669"/>
    <property type="project" value="TreeGrafter"/>
</dbReference>
<dbReference type="InterPro" id="IPR006047">
    <property type="entry name" value="GH13_cat_dom"/>
</dbReference>
<dbReference type="NCBIfam" id="TIGR02401">
    <property type="entry name" value="trehalose_TreY"/>
    <property type="match status" value="1"/>
</dbReference>
<dbReference type="PANTHER" id="PTHR10357:SF216">
    <property type="entry name" value="MALTOOLIGOSYL TREHALOSE SYNTHASE-RELATED"/>
    <property type="match status" value="1"/>
</dbReference>
<dbReference type="InterPro" id="IPR017853">
    <property type="entry name" value="GH"/>
</dbReference>
<sequence>MYIPSATYRLQFHKDFTLAQAREQLDYLKTLGISTVYASPLFEARSGSTHGYDVINPEQINPEIGTLEDFEALTQELSSRHMGWLQDIVPNHMAFSTTNPWIQDILELGPHSKYFTHFDVNWWNSHPENYGKLMMPILGDDLANVLAQDQIRLSYDDQGLALLYYEHRLPLKAESYQAILTPHVDKINQPEASAKVTAFLAQLDGFMQTMQEKKETKRWQSLKDQWQDMVFNTDVRTWLLPICEEYNTGNIDLANLLSEQYYRLTYWKDTEQEIYYRRFFTVNDLICLNMQEPQVFEDYHRFLRKLINNKQIQGVRVDHVDGLFDPTQYLEQLRAAVGPDTYIVVEKILEGQEQLPDVWPIQGSSGYEFLVQINRLFSSTVADEPLTTVYDEWMSDAHTYENLVYQNKMFILKKRMHGELTNLMALLESLEIIPEENVASPEELQEALAHLLVAFPVYRIYSNQYPFSDRSLEVLAEAFERAESHAPDLQSSFDTLRIIFNGVPDKSEEKNENTLYFIRRCQQFTGPLAAKGIEDTTFYQYNRLISRNEVGDSPDHLGATADEFHQWMQNRSLLSMNASATHDTKRGEDARMRINLLSEIADEWGKLCMEWRFEHEKFKSSHAGGNYPTQNDEYFLYQTLIGTYPFHISPIEDQYNERLKDYLLKAVREAKTNTSWSEPNEPYEKALEKFAVDILGDEAFMRSFQDFAHSVARRAVTYSLGQTVLKVMAPGIPDIYQGTEYWDLSMVDPDNRRPVDYASRKYQIDQFSQLENQLTTVRQLTKELDDPAIKMYTLHRSLQLRQQWPSLFEESMYQPLVVTGTHASRVLAFLRRHQDRFVITIIPREVVEILPEGQALPLGKIWADTAIAIPELPGDLWKNQFTGEILNTSSASLSLSAILHHFPVAILTNQLA</sequence>
<dbReference type="PANTHER" id="PTHR10357">
    <property type="entry name" value="ALPHA-AMYLASE FAMILY MEMBER"/>
    <property type="match status" value="1"/>
</dbReference>
<dbReference type="Gene3D" id="3.20.20.80">
    <property type="entry name" value="Glycosidases"/>
    <property type="match status" value="4"/>
</dbReference>
<reference evidence="2" key="2">
    <citation type="journal article" date="2024" name="Antonie Van Leeuwenhoek">
        <title>Roseihalotalea indica gen. nov., sp. nov., a halophilic Bacteroidetes from mesopelagic Southwest Indian Ocean with higher carbohydrate metabolic potential.</title>
        <authorList>
            <person name="Chen B."/>
            <person name="Zhang M."/>
            <person name="Lin D."/>
            <person name="Ye J."/>
            <person name="Tang K."/>
        </authorList>
    </citation>
    <scope>NUCLEOTIDE SEQUENCE</scope>
    <source>
        <strain evidence="2">TK19036</strain>
    </source>
</reference>
<feature type="domain" description="Glycosyl hydrolase family 13 catalytic" evidence="1">
    <location>
        <begin position="5"/>
        <end position="497"/>
    </location>
</feature>
<organism evidence="2">
    <name type="scientific">Roseihalotalea indica</name>
    <dbReference type="NCBI Taxonomy" id="2867963"/>
    <lineage>
        <taxon>Bacteria</taxon>
        <taxon>Pseudomonadati</taxon>
        <taxon>Bacteroidota</taxon>
        <taxon>Cytophagia</taxon>
        <taxon>Cytophagales</taxon>
        <taxon>Catalimonadaceae</taxon>
        <taxon>Roseihalotalea</taxon>
    </lineage>
</organism>